<dbReference type="GO" id="GO:0016706">
    <property type="term" value="F:2-oxoglutarate-dependent dioxygenase activity"/>
    <property type="evidence" value="ECO:0007669"/>
    <property type="project" value="UniProtKB-ARBA"/>
</dbReference>
<dbReference type="OrthoDB" id="9814777at2"/>
<evidence type="ECO:0000313" key="2">
    <source>
        <dbReference type="Proteomes" id="UP000068905"/>
    </source>
</evidence>
<keyword evidence="2" id="KW-1185">Reference proteome</keyword>
<organism evidence="1 2">
    <name type="scientific">Candidatus Pseudothioglobus singularis PS1</name>
    <dbReference type="NCBI Taxonomy" id="1125411"/>
    <lineage>
        <taxon>Bacteria</taxon>
        <taxon>Pseudomonadati</taxon>
        <taxon>Pseudomonadota</taxon>
        <taxon>Gammaproteobacteria</taxon>
        <taxon>Candidatus Pseudothioglobaceae</taxon>
        <taxon>Candidatus Pseudothioglobus</taxon>
    </lineage>
</organism>
<dbReference type="PANTHER" id="PTHR20883">
    <property type="entry name" value="PHYTANOYL-COA DIOXYGENASE DOMAIN CONTAINING 1"/>
    <property type="match status" value="1"/>
</dbReference>
<sequence>MKMLINQSDIRSFNEDGVVILRGVFSEWIETLLKGAERHIENPSERALTHHHEKYKGQFLEDFCNWRAIPEYSDFIFNSSLASTASSLMKSNSVQLFHDHFFYKETNSGVPTPWHQDMPYYCVSGQQTVSFWLPLESREKSVSLKLLAGSHQLNKEIRPTSWASNESFYEDSEAFMDLPDIKEFTTKEWKTEPGDVVAFNFKTIHGANANIANTISRTLSFRLLGDDAVYKQRPGRTSPSFPGINQKNGERLREDWFPTLVSK</sequence>
<dbReference type="GO" id="GO:0005506">
    <property type="term" value="F:iron ion binding"/>
    <property type="evidence" value="ECO:0007669"/>
    <property type="project" value="UniProtKB-ARBA"/>
</dbReference>
<accession>A0A0M3T247</accession>
<dbReference type="KEGG" id="tsn:W908_06060"/>
<dbReference type="EMBL" id="CP006911">
    <property type="protein sequence ID" value="ALE02135.1"/>
    <property type="molecule type" value="Genomic_DNA"/>
</dbReference>
<dbReference type="RefSeq" id="WP_053820349.1">
    <property type="nucleotide sequence ID" value="NZ_CP006911.1"/>
</dbReference>
<name>A0A0M3T247_9GAMM</name>
<dbReference type="STRING" id="1125411.W908_06060"/>
<proteinExistence type="predicted"/>
<evidence type="ECO:0000313" key="1">
    <source>
        <dbReference type="EMBL" id="ALE02135.1"/>
    </source>
</evidence>
<gene>
    <name evidence="1" type="ORF">W908_06060</name>
</gene>
<reference evidence="1 2" key="1">
    <citation type="journal article" date="2015" name="Genome Announc.">
        <title>Genome Sequence of 'Candidatus Thioglobus singularis' Strain PS1, a Mixotroph from the SUP05 Clade of Marine Gammaproteobacteria.</title>
        <authorList>
            <person name="Marshall K.T."/>
            <person name="Morris R.M."/>
        </authorList>
    </citation>
    <scope>NUCLEOTIDE SEQUENCE [LARGE SCALE GENOMIC DNA]</scope>
    <source>
        <strain evidence="1 2">PS1</strain>
    </source>
</reference>
<dbReference type="Gene3D" id="2.60.120.620">
    <property type="entry name" value="q2cbj1_9rhob like domain"/>
    <property type="match status" value="1"/>
</dbReference>
<dbReference type="AlphaFoldDB" id="A0A0M3T247"/>
<dbReference type="Pfam" id="PF05721">
    <property type="entry name" value="PhyH"/>
    <property type="match status" value="1"/>
</dbReference>
<keyword evidence="1" id="KW-0223">Dioxygenase</keyword>
<dbReference type="InterPro" id="IPR008775">
    <property type="entry name" value="Phytyl_CoA_dOase-like"/>
</dbReference>
<protein>
    <submittedName>
        <fullName evidence="1">Phytanoyl-CoA dioxygenase</fullName>
    </submittedName>
</protein>
<dbReference type="PATRIC" id="fig|1125411.7.peg.1194"/>
<dbReference type="PANTHER" id="PTHR20883:SF49">
    <property type="entry name" value="PHYTANOYL-COA DIOXYGENASE"/>
    <property type="match status" value="1"/>
</dbReference>
<dbReference type="Proteomes" id="UP000068905">
    <property type="component" value="Chromosome"/>
</dbReference>
<dbReference type="SUPFAM" id="SSF51197">
    <property type="entry name" value="Clavaminate synthase-like"/>
    <property type="match status" value="1"/>
</dbReference>
<keyword evidence="1" id="KW-0560">Oxidoreductase</keyword>